<organism evidence="1 2">
    <name type="scientific">Triparma laevis f. longispina</name>
    <dbReference type="NCBI Taxonomy" id="1714387"/>
    <lineage>
        <taxon>Eukaryota</taxon>
        <taxon>Sar</taxon>
        <taxon>Stramenopiles</taxon>
        <taxon>Ochrophyta</taxon>
        <taxon>Bolidophyceae</taxon>
        <taxon>Parmales</taxon>
        <taxon>Triparmaceae</taxon>
        <taxon>Triparma</taxon>
    </lineage>
</organism>
<proteinExistence type="predicted"/>
<sequence>MNKFTSLSVLNTLSEEAPPLPAHLSELLVGEVGGLPSFTDLVEGLELPQERGGEGGKDGARRLPNRIVSGIASGIELALWASYSSSAVHEVLSVEYIAAIVNCVKENVGEGGTLLEIGAGNGQLSEILRKKLDGFCSVIAVDDFTSAIAAVSSVIEMGCEEALEKYKPTFVLCSWMSPGRDFSAAIGKCESVQGYLLLGEADSSTCGDAWATWGVVPSYGCRKCEFEGCGRCDLGVYEDTVKGYVGLGFRREEVEAIEEVQICRFDSSEFRGYSSAYLFARE</sequence>
<dbReference type="SUPFAM" id="SSF53335">
    <property type="entry name" value="S-adenosyl-L-methionine-dependent methyltransferases"/>
    <property type="match status" value="1"/>
</dbReference>
<dbReference type="Gene3D" id="3.40.50.150">
    <property type="entry name" value="Vaccinia Virus protein VP39"/>
    <property type="match status" value="1"/>
</dbReference>
<dbReference type="InterPro" id="IPR029063">
    <property type="entry name" value="SAM-dependent_MTases_sf"/>
</dbReference>
<evidence type="ECO:0000313" key="2">
    <source>
        <dbReference type="Proteomes" id="UP001165122"/>
    </source>
</evidence>
<evidence type="ECO:0000313" key="1">
    <source>
        <dbReference type="EMBL" id="GMH74984.1"/>
    </source>
</evidence>
<name>A0A9W7ANQ4_9STRA</name>
<dbReference type="AlphaFoldDB" id="A0A9W7ANQ4"/>
<dbReference type="OrthoDB" id="46175at2759"/>
<dbReference type="Proteomes" id="UP001165122">
    <property type="component" value="Unassembled WGS sequence"/>
</dbReference>
<protein>
    <submittedName>
        <fullName evidence="1">Uncharacterized protein</fullName>
    </submittedName>
</protein>
<accession>A0A9W7ANQ4</accession>
<dbReference type="EMBL" id="BRXW01000707">
    <property type="protein sequence ID" value="GMH74984.1"/>
    <property type="molecule type" value="Genomic_DNA"/>
</dbReference>
<comment type="caution">
    <text evidence="1">The sequence shown here is derived from an EMBL/GenBank/DDBJ whole genome shotgun (WGS) entry which is preliminary data.</text>
</comment>
<keyword evidence="2" id="KW-1185">Reference proteome</keyword>
<gene>
    <name evidence="1" type="ORF">TrLO_g8780</name>
</gene>
<reference evidence="2" key="1">
    <citation type="journal article" date="2023" name="Commun. Biol.">
        <title>Genome analysis of Parmales, the sister group of diatoms, reveals the evolutionary specialization of diatoms from phago-mixotrophs to photoautotrophs.</title>
        <authorList>
            <person name="Ban H."/>
            <person name="Sato S."/>
            <person name="Yoshikawa S."/>
            <person name="Yamada K."/>
            <person name="Nakamura Y."/>
            <person name="Ichinomiya M."/>
            <person name="Sato N."/>
            <person name="Blanc-Mathieu R."/>
            <person name="Endo H."/>
            <person name="Kuwata A."/>
            <person name="Ogata H."/>
        </authorList>
    </citation>
    <scope>NUCLEOTIDE SEQUENCE [LARGE SCALE GENOMIC DNA]</scope>
    <source>
        <strain evidence="2">NIES 3700</strain>
    </source>
</reference>